<name>A0ABT1JE11_ACTCY</name>
<dbReference type="HAMAP" id="MF_00984">
    <property type="entry name" value="SSB"/>
    <property type="match status" value="1"/>
</dbReference>
<organism evidence="5 6">
    <name type="scientific">Actinoalloteichus caeruleus DSM 43889</name>
    <dbReference type="NCBI Taxonomy" id="1120930"/>
    <lineage>
        <taxon>Bacteria</taxon>
        <taxon>Bacillati</taxon>
        <taxon>Actinomycetota</taxon>
        <taxon>Actinomycetes</taxon>
        <taxon>Pseudonocardiales</taxon>
        <taxon>Pseudonocardiaceae</taxon>
        <taxon>Actinoalloteichus</taxon>
        <taxon>Actinoalloteichus cyanogriseus</taxon>
    </lineage>
</organism>
<dbReference type="GO" id="GO:0003677">
    <property type="term" value="F:DNA binding"/>
    <property type="evidence" value="ECO:0007669"/>
    <property type="project" value="UniProtKB-KW"/>
</dbReference>
<dbReference type="InterPro" id="IPR000424">
    <property type="entry name" value="Primosome_PriB/ssb"/>
</dbReference>
<evidence type="ECO:0000256" key="4">
    <source>
        <dbReference type="SAM" id="MobiDB-lite"/>
    </source>
</evidence>
<reference evidence="5 6" key="1">
    <citation type="submission" date="2013-07" db="EMBL/GenBank/DDBJ databases">
        <authorList>
            <consortium name="DOE Joint Genome Institute"/>
            <person name="Reeve W."/>
            <person name="Huntemann M."/>
            <person name="Han J."/>
            <person name="Chen A."/>
            <person name="Kyrpides N."/>
            <person name="Mavromatis K."/>
            <person name="Markowitz V."/>
            <person name="Palaniappan K."/>
            <person name="Ivanova N."/>
            <person name="Schaumberg A."/>
            <person name="Pati A."/>
            <person name="Liolios K."/>
            <person name="Nordberg H.P."/>
            <person name="Cantor M.N."/>
            <person name="Hua S.X."/>
            <person name="Woyke T."/>
        </authorList>
    </citation>
    <scope>NUCLEOTIDE SEQUENCE [LARGE SCALE GENOMIC DNA]</scope>
    <source>
        <strain evidence="5 6">DSM 43889</strain>
    </source>
</reference>
<dbReference type="Pfam" id="PF00436">
    <property type="entry name" value="SSB"/>
    <property type="match status" value="1"/>
</dbReference>
<keyword evidence="1 2" id="KW-0238">DNA-binding</keyword>
<dbReference type="CDD" id="cd04496">
    <property type="entry name" value="SSB_OBF"/>
    <property type="match status" value="1"/>
</dbReference>
<evidence type="ECO:0000256" key="2">
    <source>
        <dbReference type="HAMAP-Rule" id="MF_00984"/>
    </source>
</evidence>
<dbReference type="Gene3D" id="2.40.50.140">
    <property type="entry name" value="Nucleic acid-binding proteins"/>
    <property type="match status" value="1"/>
</dbReference>
<protein>
    <recommendedName>
        <fullName evidence="2 3">Single-stranded DNA-binding protein</fullName>
        <shortName evidence="2">SSB</shortName>
    </recommendedName>
</protein>
<evidence type="ECO:0000256" key="3">
    <source>
        <dbReference type="RuleBase" id="RU000524"/>
    </source>
</evidence>
<sequence>MAGLPEIVVTGTLVADPEIRYTGTGVAVCNFTVAANDRRRNQTGEWEDGDATFLRCSVWRQYAEHVSESLSKGQRVLVTGELRQRSYEHDGQKRTAFELSVNEVGPSLRWATAKVTKATRSPAGSSDEPWTTGTRGATVDEPPF</sequence>
<reference evidence="5 6" key="2">
    <citation type="submission" date="2022-06" db="EMBL/GenBank/DDBJ databases">
        <title>Genomic Encyclopedia of Type Strains, Phase I: the one thousand microbial genomes (KMG-I) project.</title>
        <authorList>
            <person name="Kyrpides N."/>
        </authorList>
    </citation>
    <scope>NUCLEOTIDE SEQUENCE [LARGE SCALE GENOMIC DNA]</scope>
    <source>
        <strain evidence="5 6">DSM 43889</strain>
    </source>
</reference>
<dbReference type="SUPFAM" id="SSF50249">
    <property type="entry name" value="Nucleic acid-binding proteins"/>
    <property type="match status" value="1"/>
</dbReference>
<dbReference type="EMBL" id="AUBJ02000001">
    <property type="protein sequence ID" value="MCP2330737.1"/>
    <property type="molecule type" value="Genomic_DNA"/>
</dbReference>
<gene>
    <name evidence="5" type="ORF">G443_001007</name>
</gene>
<feature type="region of interest" description="Disordered" evidence="4">
    <location>
        <begin position="115"/>
        <end position="144"/>
    </location>
</feature>
<feature type="compositionally biased region" description="Polar residues" evidence="4">
    <location>
        <begin position="118"/>
        <end position="135"/>
    </location>
</feature>
<comment type="caution">
    <text evidence="2">Lacks conserved residue(s) required for the propagation of feature annotation.</text>
</comment>
<dbReference type="PROSITE" id="PS50935">
    <property type="entry name" value="SSB"/>
    <property type="match status" value="1"/>
</dbReference>
<comment type="subunit">
    <text evidence="2">Homotetramer.</text>
</comment>
<evidence type="ECO:0000313" key="6">
    <source>
        <dbReference type="Proteomes" id="UP000791080"/>
    </source>
</evidence>
<proteinExistence type="inferred from homology"/>
<dbReference type="InterPro" id="IPR012340">
    <property type="entry name" value="NA-bd_OB-fold"/>
</dbReference>
<dbReference type="Proteomes" id="UP000791080">
    <property type="component" value="Unassembled WGS sequence"/>
</dbReference>
<keyword evidence="6" id="KW-1185">Reference proteome</keyword>
<dbReference type="PANTHER" id="PTHR10302:SF27">
    <property type="entry name" value="SINGLE-STRANDED DNA-BINDING PROTEIN"/>
    <property type="match status" value="1"/>
</dbReference>
<dbReference type="RefSeq" id="WP_026420281.1">
    <property type="nucleotide sequence ID" value="NZ_AUBJ02000001.1"/>
</dbReference>
<comment type="caution">
    <text evidence="5">The sequence shown here is derived from an EMBL/GenBank/DDBJ whole genome shotgun (WGS) entry which is preliminary data.</text>
</comment>
<dbReference type="NCBIfam" id="TIGR00621">
    <property type="entry name" value="ssb"/>
    <property type="match status" value="1"/>
</dbReference>
<dbReference type="InterPro" id="IPR011344">
    <property type="entry name" value="ssDNA-bd"/>
</dbReference>
<evidence type="ECO:0000256" key="1">
    <source>
        <dbReference type="ARBA" id="ARBA00023125"/>
    </source>
</evidence>
<dbReference type="PANTHER" id="PTHR10302">
    <property type="entry name" value="SINGLE-STRANDED DNA-BINDING PROTEIN"/>
    <property type="match status" value="1"/>
</dbReference>
<evidence type="ECO:0000313" key="5">
    <source>
        <dbReference type="EMBL" id="MCP2330737.1"/>
    </source>
</evidence>
<accession>A0ABT1JE11</accession>